<proteinExistence type="predicted"/>
<reference evidence="1" key="1">
    <citation type="submission" date="2023-04" db="EMBL/GenBank/DDBJ databases">
        <title>A chromosome-level genome assembly of the parasitoid wasp Eretmocerus hayati.</title>
        <authorList>
            <person name="Zhong Y."/>
            <person name="Liu S."/>
            <person name="Liu Y."/>
        </authorList>
    </citation>
    <scope>NUCLEOTIDE SEQUENCE</scope>
    <source>
        <strain evidence="1">ZJU_SS_LIU_2023</strain>
    </source>
</reference>
<gene>
    <name evidence="1" type="ORF">QAD02_001380</name>
</gene>
<comment type="caution">
    <text evidence="1">The sequence shown here is derived from an EMBL/GenBank/DDBJ whole genome shotgun (WGS) entry which is preliminary data.</text>
</comment>
<organism evidence="1 2">
    <name type="scientific">Eretmocerus hayati</name>
    <dbReference type="NCBI Taxonomy" id="131215"/>
    <lineage>
        <taxon>Eukaryota</taxon>
        <taxon>Metazoa</taxon>
        <taxon>Ecdysozoa</taxon>
        <taxon>Arthropoda</taxon>
        <taxon>Hexapoda</taxon>
        <taxon>Insecta</taxon>
        <taxon>Pterygota</taxon>
        <taxon>Neoptera</taxon>
        <taxon>Endopterygota</taxon>
        <taxon>Hymenoptera</taxon>
        <taxon>Apocrita</taxon>
        <taxon>Proctotrupomorpha</taxon>
        <taxon>Chalcidoidea</taxon>
        <taxon>Aphelinidae</taxon>
        <taxon>Aphelininae</taxon>
        <taxon>Eretmocerus</taxon>
    </lineage>
</organism>
<protein>
    <submittedName>
        <fullName evidence="1">Uncharacterized protein</fullName>
    </submittedName>
</protein>
<accession>A0ACC2NHM3</accession>
<evidence type="ECO:0000313" key="2">
    <source>
        <dbReference type="Proteomes" id="UP001239111"/>
    </source>
</evidence>
<evidence type="ECO:0000313" key="1">
    <source>
        <dbReference type="EMBL" id="KAJ8670121.1"/>
    </source>
</evidence>
<name>A0ACC2NHM3_9HYME</name>
<dbReference type="Proteomes" id="UP001239111">
    <property type="component" value="Chromosome 3"/>
</dbReference>
<sequence>MAVRGFEKLVFLAVLLLGVVITLSQAQDVDQLLKNKQLVDREIACVLQRKPCDVVGKQIKALIPEALHNGCQRCKPQDRVNSKKLIAFMQKNYPSEFRALHQLYPKN</sequence>
<dbReference type="EMBL" id="CM056743">
    <property type="protein sequence ID" value="KAJ8670121.1"/>
    <property type="molecule type" value="Genomic_DNA"/>
</dbReference>
<keyword evidence="2" id="KW-1185">Reference proteome</keyword>